<dbReference type="OrthoDB" id="9814572at2"/>
<evidence type="ECO:0000259" key="9">
    <source>
        <dbReference type="Pfam" id="PF12161"/>
    </source>
</evidence>
<feature type="domain" description="N6 adenine-specific DNA methyltransferase N-terminal" evidence="9">
    <location>
        <begin position="12"/>
        <end position="144"/>
    </location>
</feature>
<dbReference type="Proteomes" id="UP000007113">
    <property type="component" value="Chromosome"/>
</dbReference>
<name>G8NT46_GRAMM</name>
<organism evidence="10 11">
    <name type="scientific">Granulicella mallensis (strain ATCC BAA-1857 / DSM 23137 / MP5ACTX8)</name>
    <dbReference type="NCBI Taxonomy" id="682795"/>
    <lineage>
        <taxon>Bacteria</taxon>
        <taxon>Pseudomonadati</taxon>
        <taxon>Acidobacteriota</taxon>
        <taxon>Terriglobia</taxon>
        <taxon>Terriglobales</taxon>
        <taxon>Acidobacteriaceae</taxon>
        <taxon>Granulicella</taxon>
    </lineage>
</organism>
<comment type="catalytic activity">
    <reaction evidence="7">
        <text>a 2'-deoxyadenosine in DNA + S-adenosyl-L-methionine = an N(6)-methyl-2'-deoxyadenosine in DNA + S-adenosyl-L-homocysteine + H(+)</text>
        <dbReference type="Rhea" id="RHEA:15197"/>
        <dbReference type="Rhea" id="RHEA-COMP:12418"/>
        <dbReference type="Rhea" id="RHEA-COMP:12419"/>
        <dbReference type="ChEBI" id="CHEBI:15378"/>
        <dbReference type="ChEBI" id="CHEBI:57856"/>
        <dbReference type="ChEBI" id="CHEBI:59789"/>
        <dbReference type="ChEBI" id="CHEBI:90615"/>
        <dbReference type="ChEBI" id="CHEBI:90616"/>
        <dbReference type="EC" id="2.1.1.72"/>
    </reaction>
</comment>
<feature type="domain" description="DNA methylase adenine-specific" evidence="8">
    <location>
        <begin position="164"/>
        <end position="492"/>
    </location>
</feature>
<dbReference type="HOGENOM" id="CLU_018284_5_0_0"/>
<evidence type="ECO:0000313" key="11">
    <source>
        <dbReference type="Proteomes" id="UP000007113"/>
    </source>
</evidence>
<dbReference type="InterPro" id="IPR038333">
    <property type="entry name" value="T1MK-like_N_sf"/>
</dbReference>
<dbReference type="EC" id="2.1.1.72" evidence="2"/>
<dbReference type="REBASE" id="45227">
    <property type="entry name" value="M.Gma5ORF3175P"/>
</dbReference>
<keyword evidence="5" id="KW-0949">S-adenosyl-L-methionine</keyword>
<dbReference type="InterPro" id="IPR003356">
    <property type="entry name" value="DNA_methylase_A-5"/>
</dbReference>
<dbReference type="GO" id="GO:0009307">
    <property type="term" value="P:DNA restriction-modification system"/>
    <property type="evidence" value="ECO:0007669"/>
    <property type="project" value="UniProtKB-KW"/>
</dbReference>
<dbReference type="AlphaFoldDB" id="G8NT46"/>
<accession>G8NT46</accession>
<dbReference type="InterPro" id="IPR029063">
    <property type="entry name" value="SAM-dependent_MTases_sf"/>
</dbReference>
<gene>
    <name evidence="10" type="ordered locus">AciX8_3175</name>
</gene>
<dbReference type="PANTHER" id="PTHR42933:SF3">
    <property type="entry name" value="TYPE I RESTRICTION ENZYME MJAVIII METHYLASE SUBUNIT"/>
    <property type="match status" value="1"/>
</dbReference>
<evidence type="ECO:0000256" key="7">
    <source>
        <dbReference type="ARBA" id="ARBA00047942"/>
    </source>
</evidence>
<evidence type="ECO:0000256" key="4">
    <source>
        <dbReference type="ARBA" id="ARBA00022679"/>
    </source>
</evidence>
<dbReference type="GO" id="GO:0009007">
    <property type="term" value="F:site-specific DNA-methyltransferase (adenine-specific) activity"/>
    <property type="evidence" value="ECO:0007669"/>
    <property type="project" value="UniProtKB-EC"/>
</dbReference>
<evidence type="ECO:0000256" key="5">
    <source>
        <dbReference type="ARBA" id="ARBA00022691"/>
    </source>
</evidence>
<dbReference type="Pfam" id="PF12161">
    <property type="entry name" value="HsdM_N"/>
    <property type="match status" value="1"/>
</dbReference>
<keyword evidence="6" id="KW-0680">Restriction system</keyword>
<dbReference type="GO" id="GO:0032259">
    <property type="term" value="P:methylation"/>
    <property type="evidence" value="ECO:0007669"/>
    <property type="project" value="UniProtKB-KW"/>
</dbReference>
<dbReference type="Gene3D" id="1.20.1260.30">
    <property type="match status" value="1"/>
</dbReference>
<dbReference type="Pfam" id="PF02384">
    <property type="entry name" value="N6_Mtase"/>
    <property type="match status" value="1"/>
</dbReference>
<protein>
    <recommendedName>
        <fullName evidence="2">site-specific DNA-methyltransferase (adenine-specific)</fullName>
        <ecNumber evidence="2">2.1.1.72</ecNumber>
    </recommendedName>
</protein>
<reference evidence="10 11" key="1">
    <citation type="submission" date="2011-11" db="EMBL/GenBank/DDBJ databases">
        <title>Complete sequence of Granulicella mallensis MP5ACTX8.</title>
        <authorList>
            <consortium name="US DOE Joint Genome Institute"/>
            <person name="Lucas S."/>
            <person name="Copeland A."/>
            <person name="Lapidus A."/>
            <person name="Cheng J.-F."/>
            <person name="Goodwin L."/>
            <person name="Pitluck S."/>
            <person name="Peters L."/>
            <person name="Lu M."/>
            <person name="Detter J.C."/>
            <person name="Han C."/>
            <person name="Tapia R."/>
            <person name="Land M."/>
            <person name="Hauser L."/>
            <person name="Kyrpides N."/>
            <person name="Ivanova N."/>
            <person name="Mikhailova N."/>
            <person name="Pagani I."/>
            <person name="Rawat S."/>
            <person name="Mannisto M."/>
            <person name="Haggblom M."/>
            <person name="Woyke T."/>
        </authorList>
    </citation>
    <scope>NUCLEOTIDE SEQUENCE [LARGE SCALE GENOMIC DNA]</scope>
    <source>
        <strain evidence="11">ATCC BAA-1857 / DSM 23137 / MP5ACTX8</strain>
    </source>
</reference>
<sequence length="526" mass="59579">MLQLNAKLLSLIRALWDRFWAGGISNPLSAIEQITYLLFMKQLDELDLKREKDAEFTGDHFTSRFKGKFYLPHDTAKKEPIDKATLRWSYFKEMKAELMLPHVQQKVFPFIKGLNGKGSSFTHHMANAVFLIPSANLLQGAIATIEDIFAEIEREAREDGHLFQDIQGDVYEMLLNEISTAGKNGQFRTPRHIIKLVSELVNPQLGHRICDPACGTAGFLLDAYQYIITQLAKKKKKRQALTPDEDGFVRSSVSGMLTQDNKDILEQSLYGYDFDTTMVRLALMNLMMHGIDNPNVDYQDTLSKKFTEEEEYDIVMANPPFTGSIDKGDINESLQLNTTKTELLFTERIFTLLKTGGTAGIIIPQGVLFGSGGAFVEARKKLVEDAELKAVISLPSGVFKPYAGVATAILVFTRGGKTKHTWFYRIDKDGLSLDDKRQRISESDLPDVVAQWKARNPLHPGDRKAKCFFVPVQEIRDKQYDLSFNRYHEADHDETEYEEPKVILQKLKTLEDKIQQGIAELEGILG</sequence>
<evidence type="ECO:0000313" key="10">
    <source>
        <dbReference type="EMBL" id="AEU37476.1"/>
    </source>
</evidence>
<dbReference type="KEGG" id="gma:AciX8_3175"/>
<evidence type="ECO:0000256" key="3">
    <source>
        <dbReference type="ARBA" id="ARBA00022603"/>
    </source>
</evidence>
<keyword evidence="3 10" id="KW-0489">Methyltransferase</keyword>
<dbReference type="EMBL" id="CP003130">
    <property type="protein sequence ID" value="AEU37476.1"/>
    <property type="molecule type" value="Genomic_DNA"/>
</dbReference>
<evidence type="ECO:0000256" key="6">
    <source>
        <dbReference type="ARBA" id="ARBA00022747"/>
    </source>
</evidence>
<dbReference type="PRINTS" id="PR00507">
    <property type="entry name" value="N12N6MTFRASE"/>
</dbReference>
<dbReference type="eggNOG" id="COG0286">
    <property type="taxonomic scope" value="Bacteria"/>
</dbReference>
<evidence type="ECO:0000256" key="2">
    <source>
        <dbReference type="ARBA" id="ARBA00011900"/>
    </source>
</evidence>
<keyword evidence="11" id="KW-1185">Reference proteome</keyword>
<dbReference type="InterPro" id="IPR022749">
    <property type="entry name" value="D12N6_MeTrfase_N"/>
</dbReference>
<dbReference type="GO" id="GO:0008170">
    <property type="term" value="F:N-methyltransferase activity"/>
    <property type="evidence" value="ECO:0007669"/>
    <property type="project" value="InterPro"/>
</dbReference>
<evidence type="ECO:0000256" key="1">
    <source>
        <dbReference type="ARBA" id="ARBA00006594"/>
    </source>
</evidence>
<dbReference type="Gene3D" id="3.40.50.150">
    <property type="entry name" value="Vaccinia Virus protein VP39"/>
    <property type="match status" value="1"/>
</dbReference>
<dbReference type="InterPro" id="IPR051537">
    <property type="entry name" value="DNA_Adenine_Mtase"/>
</dbReference>
<dbReference type="PANTHER" id="PTHR42933">
    <property type="entry name" value="SLR6095 PROTEIN"/>
    <property type="match status" value="1"/>
</dbReference>
<dbReference type="GO" id="GO:0003677">
    <property type="term" value="F:DNA binding"/>
    <property type="evidence" value="ECO:0007669"/>
    <property type="project" value="InterPro"/>
</dbReference>
<dbReference type="SUPFAM" id="SSF53335">
    <property type="entry name" value="S-adenosyl-L-methionine-dependent methyltransferases"/>
    <property type="match status" value="1"/>
</dbReference>
<evidence type="ECO:0000259" key="8">
    <source>
        <dbReference type="Pfam" id="PF02384"/>
    </source>
</evidence>
<dbReference type="RefSeq" id="WP_014266352.1">
    <property type="nucleotide sequence ID" value="NC_016631.1"/>
</dbReference>
<dbReference type="STRING" id="682795.AciX8_3175"/>
<keyword evidence="4" id="KW-0808">Transferase</keyword>
<proteinExistence type="inferred from homology"/>
<comment type="similarity">
    <text evidence="1">Belongs to the N(4)/N(6)-methyltransferase family.</text>
</comment>